<dbReference type="Pfam" id="PF07715">
    <property type="entry name" value="Plug"/>
    <property type="match status" value="1"/>
</dbReference>
<dbReference type="InterPro" id="IPR039426">
    <property type="entry name" value="TonB-dep_rcpt-like"/>
</dbReference>
<comment type="similarity">
    <text evidence="1">Belongs to the TonB-dependent receptor family.</text>
</comment>
<feature type="domain" description="TonB-dependent receptor plug" evidence="3">
    <location>
        <begin position="60"/>
        <end position="187"/>
    </location>
</feature>
<dbReference type="AlphaFoldDB" id="A0A520MSG2"/>
<protein>
    <recommendedName>
        <fullName evidence="3">TonB-dependent receptor plug domain-containing protein</fullName>
    </recommendedName>
</protein>
<dbReference type="PANTHER" id="PTHR47234:SF3">
    <property type="entry name" value="SECRETIN_TONB SHORT N-TERMINAL DOMAIN-CONTAINING PROTEIN"/>
    <property type="match status" value="1"/>
</dbReference>
<keyword evidence="1" id="KW-0472">Membrane</keyword>
<accession>A0A520MSG2</accession>
<comment type="subcellular location">
    <subcellularLocation>
        <location evidence="1">Cell outer membrane</location>
        <topology evidence="1">Multi-pass membrane protein</topology>
    </subcellularLocation>
</comment>
<evidence type="ECO:0000313" key="4">
    <source>
        <dbReference type="EMBL" id="RZO24154.1"/>
    </source>
</evidence>
<keyword evidence="1" id="KW-0813">Transport</keyword>
<comment type="caution">
    <text evidence="4">The sequence shown here is derived from an EMBL/GenBank/DDBJ whole genome shotgun (WGS) entry which is preliminary data.</text>
</comment>
<gene>
    <name evidence="4" type="ORF">EVA99_02240</name>
</gene>
<organism evidence="4 5">
    <name type="scientific">SAR86 cluster bacterium</name>
    <dbReference type="NCBI Taxonomy" id="2030880"/>
    <lineage>
        <taxon>Bacteria</taxon>
        <taxon>Pseudomonadati</taxon>
        <taxon>Pseudomonadota</taxon>
        <taxon>Gammaproteobacteria</taxon>
        <taxon>SAR86 cluster</taxon>
    </lineage>
</organism>
<reference evidence="4 5" key="1">
    <citation type="submission" date="2019-02" db="EMBL/GenBank/DDBJ databases">
        <title>Prokaryotic population dynamics and viral predation in marine succession experiment using metagenomics: the confinement effect.</title>
        <authorList>
            <person name="Haro-Moreno J.M."/>
            <person name="Rodriguez-Valera F."/>
            <person name="Lopez-Perez M."/>
        </authorList>
    </citation>
    <scope>NUCLEOTIDE SEQUENCE [LARGE SCALE GENOMIC DNA]</scope>
    <source>
        <strain evidence="4">MED-G166</strain>
    </source>
</reference>
<keyword evidence="1" id="KW-0998">Cell outer membrane</keyword>
<proteinExistence type="inferred from homology"/>
<dbReference type="EMBL" id="SHBL01000013">
    <property type="protein sequence ID" value="RZO24154.1"/>
    <property type="molecule type" value="Genomic_DNA"/>
</dbReference>
<name>A0A520MSG2_9GAMM</name>
<keyword evidence="1" id="KW-1134">Transmembrane beta strand</keyword>
<dbReference type="Proteomes" id="UP000320146">
    <property type="component" value="Unassembled WGS sequence"/>
</dbReference>
<dbReference type="InterPro" id="IPR037066">
    <property type="entry name" value="Plug_dom_sf"/>
</dbReference>
<dbReference type="PANTHER" id="PTHR47234">
    <property type="match status" value="1"/>
</dbReference>
<sequence length="404" mass="43352">MTKRLLLLLVSLGFYGLAFADQEVDEAADPVVEQVETGDDSDEAEPEEVVVTGSRIARTQYEVAQPVTIIYGEEYENRGYTNAADALFDVPGIGVTNSLTNGSGGSFGNQSSLSVGQALANNFGLGSGRTLVLVNGRRFVGSTSPFGSGGSGNAVDINNIPSVMIDRVEIVNAGGSAVYGSDAIAGVINYVLRDDYEGAAMTLTYDDYAGMSSDTSFQAVMGGNFAGGKGNMVMNFQYEEIGTVFTGDWDRYYDRETGMCNTNSLVRTYAAGKSYQQQYIRAGMVVPYTANVNGVPEVTQTGCVGLSAIPETGKASAYEYSFKAGTYGLWYYDGALGSDKQMWHFGGAPGDLMPYDDEGINYGSSFFGFDIPAGYRSDYNTLRAGFERLNFSMFSNYDVNDNMT</sequence>
<dbReference type="GO" id="GO:0009279">
    <property type="term" value="C:cell outer membrane"/>
    <property type="evidence" value="ECO:0007669"/>
    <property type="project" value="UniProtKB-SubCell"/>
</dbReference>
<dbReference type="Gene3D" id="2.170.130.10">
    <property type="entry name" value="TonB-dependent receptor, plug domain"/>
    <property type="match status" value="1"/>
</dbReference>
<dbReference type="InterPro" id="IPR012910">
    <property type="entry name" value="Plug_dom"/>
</dbReference>
<keyword evidence="1" id="KW-0812">Transmembrane</keyword>
<evidence type="ECO:0000256" key="1">
    <source>
        <dbReference type="PROSITE-ProRule" id="PRU01360"/>
    </source>
</evidence>
<feature type="signal peptide" evidence="2">
    <location>
        <begin position="1"/>
        <end position="20"/>
    </location>
</feature>
<dbReference type="PROSITE" id="PS52016">
    <property type="entry name" value="TONB_DEPENDENT_REC_3"/>
    <property type="match status" value="1"/>
</dbReference>
<keyword evidence="2" id="KW-0732">Signal</keyword>
<dbReference type="SUPFAM" id="SSF56935">
    <property type="entry name" value="Porins"/>
    <property type="match status" value="1"/>
</dbReference>
<feature type="chain" id="PRO_5021911323" description="TonB-dependent receptor plug domain-containing protein" evidence="2">
    <location>
        <begin position="21"/>
        <end position="404"/>
    </location>
</feature>
<evidence type="ECO:0000259" key="3">
    <source>
        <dbReference type="Pfam" id="PF07715"/>
    </source>
</evidence>
<feature type="non-terminal residue" evidence="4">
    <location>
        <position position="404"/>
    </location>
</feature>
<evidence type="ECO:0000256" key="2">
    <source>
        <dbReference type="SAM" id="SignalP"/>
    </source>
</evidence>
<evidence type="ECO:0000313" key="5">
    <source>
        <dbReference type="Proteomes" id="UP000320146"/>
    </source>
</evidence>